<dbReference type="CDD" id="cd06261">
    <property type="entry name" value="TM_PBP2"/>
    <property type="match status" value="1"/>
</dbReference>
<feature type="transmembrane region" description="Helical" evidence="7">
    <location>
        <begin position="110"/>
        <end position="136"/>
    </location>
</feature>
<evidence type="ECO:0000256" key="6">
    <source>
        <dbReference type="ARBA" id="ARBA00023136"/>
    </source>
</evidence>
<dbReference type="PANTHER" id="PTHR43005">
    <property type="entry name" value="BLR7065 PROTEIN"/>
    <property type="match status" value="1"/>
</dbReference>
<keyword evidence="10" id="KW-1185">Reference proteome</keyword>
<protein>
    <submittedName>
        <fullName evidence="9">ABC transporter permease</fullName>
    </submittedName>
</protein>
<keyword evidence="6 7" id="KW-0472">Membrane</keyword>
<organism evidence="9 10">
    <name type="scientific">Rhizobium altiplani</name>
    <dbReference type="NCBI Taxonomy" id="1864509"/>
    <lineage>
        <taxon>Bacteria</taxon>
        <taxon>Pseudomonadati</taxon>
        <taxon>Pseudomonadota</taxon>
        <taxon>Alphaproteobacteria</taxon>
        <taxon>Hyphomicrobiales</taxon>
        <taxon>Rhizobiaceae</taxon>
        <taxon>Rhizobium/Agrobacterium group</taxon>
        <taxon>Rhizobium</taxon>
    </lineage>
</organism>
<dbReference type="PANTHER" id="PTHR43005:SF1">
    <property type="entry name" value="SPERMIDINE_PUTRESCINE TRANSPORT SYSTEM PERMEASE PROTEIN"/>
    <property type="match status" value="1"/>
</dbReference>
<accession>A0A109JW35</accession>
<dbReference type="Pfam" id="PF00528">
    <property type="entry name" value="BPD_transp_1"/>
    <property type="match status" value="1"/>
</dbReference>
<dbReference type="Gene3D" id="1.10.3720.10">
    <property type="entry name" value="MetI-like"/>
    <property type="match status" value="1"/>
</dbReference>
<dbReference type="RefSeq" id="WP_062369458.1">
    <property type="nucleotide sequence ID" value="NZ_LNCD01000042.1"/>
</dbReference>
<keyword evidence="2 7" id="KW-0813">Transport</keyword>
<feature type="transmembrane region" description="Helical" evidence="7">
    <location>
        <begin position="14"/>
        <end position="34"/>
    </location>
</feature>
<evidence type="ECO:0000256" key="2">
    <source>
        <dbReference type="ARBA" id="ARBA00022448"/>
    </source>
</evidence>
<reference evidence="9 10" key="1">
    <citation type="submission" date="2015-11" db="EMBL/GenBank/DDBJ databases">
        <title>Draft Genome Sequence of the Strain BR 10423 (Rhizobium sp.) isolated from nodules of Mimosa pudica.</title>
        <authorList>
            <person name="Barauna A.C."/>
            <person name="Zilli J.E."/>
            <person name="Simoes-Araujo J.L."/>
            <person name="Reis V.M."/>
            <person name="James E.K."/>
            <person name="Reis F.B.Jr."/>
            <person name="Rouws L.F."/>
            <person name="Passos S.R."/>
            <person name="Gois S.R."/>
        </authorList>
    </citation>
    <scope>NUCLEOTIDE SEQUENCE [LARGE SCALE GENOMIC DNA]</scope>
    <source>
        <strain evidence="9 10">BR10423</strain>
    </source>
</reference>
<evidence type="ECO:0000313" key="9">
    <source>
        <dbReference type="EMBL" id="KWV56172.1"/>
    </source>
</evidence>
<dbReference type="PROSITE" id="PS50928">
    <property type="entry name" value="ABC_TM1"/>
    <property type="match status" value="1"/>
</dbReference>
<evidence type="ECO:0000256" key="5">
    <source>
        <dbReference type="ARBA" id="ARBA00022989"/>
    </source>
</evidence>
<evidence type="ECO:0000256" key="3">
    <source>
        <dbReference type="ARBA" id="ARBA00022475"/>
    </source>
</evidence>
<feature type="domain" description="ABC transmembrane type-1" evidence="8">
    <location>
        <begin position="76"/>
        <end position="287"/>
    </location>
</feature>
<comment type="similarity">
    <text evidence="7">Belongs to the binding-protein-dependent transport system permease family.</text>
</comment>
<evidence type="ECO:0000256" key="1">
    <source>
        <dbReference type="ARBA" id="ARBA00004651"/>
    </source>
</evidence>
<comment type="caution">
    <text evidence="9">The sequence shown here is derived from an EMBL/GenBank/DDBJ whole genome shotgun (WGS) entry which is preliminary data.</text>
</comment>
<keyword evidence="5 7" id="KW-1133">Transmembrane helix</keyword>
<dbReference type="EMBL" id="LNCD01000042">
    <property type="protein sequence ID" value="KWV56172.1"/>
    <property type="molecule type" value="Genomic_DNA"/>
</dbReference>
<evidence type="ECO:0000256" key="4">
    <source>
        <dbReference type="ARBA" id="ARBA00022692"/>
    </source>
</evidence>
<dbReference type="OrthoDB" id="9804439at2"/>
<gene>
    <name evidence="9" type="ORF">AS026_35205</name>
</gene>
<evidence type="ECO:0000313" key="10">
    <source>
        <dbReference type="Proteomes" id="UP000068164"/>
    </source>
</evidence>
<evidence type="ECO:0000256" key="7">
    <source>
        <dbReference type="RuleBase" id="RU363032"/>
    </source>
</evidence>
<dbReference type="AlphaFoldDB" id="A0A109JW35"/>
<comment type="subcellular location">
    <subcellularLocation>
        <location evidence="1 7">Cell membrane</location>
        <topology evidence="1 7">Multi-pass membrane protein</topology>
    </subcellularLocation>
</comment>
<proteinExistence type="inferred from homology"/>
<dbReference type="InterPro" id="IPR000515">
    <property type="entry name" value="MetI-like"/>
</dbReference>
<dbReference type="SUPFAM" id="SSF160964">
    <property type="entry name" value="MalF N-terminal region-like"/>
    <property type="match status" value="1"/>
</dbReference>
<dbReference type="GO" id="GO:0055085">
    <property type="term" value="P:transmembrane transport"/>
    <property type="evidence" value="ECO:0007669"/>
    <property type="project" value="InterPro"/>
</dbReference>
<sequence length="295" mass="32386">MARNAHEKRAERQLLLILLPSLALLLAFVIYPALYSVYLSFTNEALTGAAALRPRFVGIRNYTRLFNDAKFWNALIVTFLFVVGSAVIGQFVLGLVSAMALRRRIHFRRLFSSIILLPNAAPEVVAGFMWISMLAGGEQATLSRIVSFFGVTPADWLQVFPLSMVIVVNTWRGIATAMILLTAGLSTIPHEIYEAARMDGATPWQMFRRITLPLMMPTILLYMLISAVSTIAVFGLVYALTRGGPGGATELISIYIYNQSFTAFQLGYGAAVAVVALLISLVLGIGYVRAMKVEV</sequence>
<dbReference type="GO" id="GO:0005886">
    <property type="term" value="C:plasma membrane"/>
    <property type="evidence" value="ECO:0007669"/>
    <property type="project" value="UniProtKB-SubCell"/>
</dbReference>
<feature type="transmembrane region" description="Helical" evidence="7">
    <location>
        <begin position="219"/>
        <end position="240"/>
    </location>
</feature>
<evidence type="ECO:0000259" key="8">
    <source>
        <dbReference type="PROSITE" id="PS50928"/>
    </source>
</evidence>
<dbReference type="SUPFAM" id="SSF161098">
    <property type="entry name" value="MetI-like"/>
    <property type="match status" value="1"/>
</dbReference>
<keyword evidence="3" id="KW-1003">Cell membrane</keyword>
<feature type="transmembrane region" description="Helical" evidence="7">
    <location>
        <begin position="71"/>
        <end position="98"/>
    </location>
</feature>
<keyword evidence="4 7" id="KW-0812">Transmembrane</keyword>
<dbReference type="Proteomes" id="UP000068164">
    <property type="component" value="Unassembled WGS sequence"/>
</dbReference>
<feature type="transmembrane region" description="Helical" evidence="7">
    <location>
        <begin position="266"/>
        <end position="288"/>
    </location>
</feature>
<dbReference type="InterPro" id="IPR035906">
    <property type="entry name" value="MetI-like_sf"/>
</dbReference>
<name>A0A109JW35_9HYPH</name>
<feature type="transmembrane region" description="Helical" evidence="7">
    <location>
        <begin position="156"/>
        <end position="181"/>
    </location>
</feature>